<feature type="region of interest" description="Disordered" evidence="3">
    <location>
        <begin position="348"/>
        <end position="367"/>
    </location>
</feature>
<dbReference type="InterPro" id="IPR051436">
    <property type="entry name" value="Autophagy-related_EPG5"/>
</dbReference>
<dbReference type="InterPro" id="IPR058750">
    <property type="entry name" value="TPR_Epg5"/>
</dbReference>
<evidence type="ECO:0000256" key="2">
    <source>
        <dbReference type="ARBA" id="ARBA00023006"/>
    </source>
</evidence>
<keyword evidence="6" id="KW-1185">Reference proteome</keyword>
<dbReference type="PANTHER" id="PTHR31139">
    <property type="entry name" value="ECTOPIC P GRANULES PROTEIN 5 HOMOLOG"/>
    <property type="match status" value="1"/>
</dbReference>
<feature type="compositionally biased region" description="Basic and acidic residues" evidence="3">
    <location>
        <begin position="49"/>
        <end position="59"/>
    </location>
</feature>
<evidence type="ECO:0000313" key="7">
    <source>
        <dbReference type="RefSeq" id="XP_035829149.1"/>
    </source>
</evidence>
<evidence type="ECO:0000256" key="3">
    <source>
        <dbReference type="SAM" id="MobiDB-lite"/>
    </source>
</evidence>
<dbReference type="PANTHER" id="PTHR31139:SF4">
    <property type="entry name" value="ECTOPIC P GRANULES PROTEIN 5 HOMOLOG"/>
    <property type="match status" value="1"/>
</dbReference>
<gene>
    <name evidence="7" type="primary">LOC101853594</name>
</gene>
<reference evidence="7" key="1">
    <citation type="submission" date="2025-08" db="UniProtKB">
        <authorList>
            <consortium name="RefSeq"/>
        </authorList>
    </citation>
    <scope>IDENTIFICATION</scope>
</reference>
<dbReference type="Pfam" id="PF26106">
    <property type="entry name" value="TPR_Epg5_C"/>
    <property type="match status" value="1"/>
</dbReference>
<evidence type="ECO:0000259" key="5">
    <source>
        <dbReference type="Pfam" id="PF26573"/>
    </source>
</evidence>
<feature type="compositionally biased region" description="Polar residues" evidence="3">
    <location>
        <begin position="348"/>
        <end position="365"/>
    </location>
</feature>
<dbReference type="InterPro" id="IPR059030">
    <property type="entry name" value="TPR_Epg5_mid"/>
</dbReference>
<name>A0ABM1W3A6_APLCA</name>
<organism evidence="6 7">
    <name type="scientific">Aplysia californica</name>
    <name type="common">California sea hare</name>
    <dbReference type="NCBI Taxonomy" id="6500"/>
    <lineage>
        <taxon>Eukaryota</taxon>
        <taxon>Metazoa</taxon>
        <taxon>Spiralia</taxon>
        <taxon>Lophotrochozoa</taxon>
        <taxon>Mollusca</taxon>
        <taxon>Gastropoda</taxon>
        <taxon>Heterobranchia</taxon>
        <taxon>Euthyneura</taxon>
        <taxon>Tectipleura</taxon>
        <taxon>Aplysiida</taxon>
        <taxon>Aplysioidea</taxon>
        <taxon>Aplysiidae</taxon>
        <taxon>Aplysia</taxon>
    </lineage>
</organism>
<dbReference type="Pfam" id="PF26103">
    <property type="entry name" value="TPR_Epg5"/>
    <property type="match status" value="1"/>
</dbReference>
<dbReference type="Pfam" id="PF26573">
    <property type="entry name" value="TPR_Epg5_2"/>
    <property type="match status" value="1"/>
</dbReference>
<keyword evidence="2" id="KW-0072">Autophagy</keyword>
<proteinExistence type="inferred from homology"/>
<sequence length="2801" mass="315964">MIKTTKMAEAVRPRPRKQKSKKTKQASAKSEVNEEAEDNVCIQDAVKAPVEEQTPKDDPEQTAPDPVPTEKEEIPTGDGAIEEGTIHQKEKNEEKQTATEFESEDVAEESGTYSDARELLSGDYSGGQEDCVTEEQAGHEARPDQSINEKDTKEGQAFVEEKVVCENESTSAVPDGSSHVVPERPHTLLPQADEARSSPALSHVSDQERGPSLQHHEPTSVHSPPSAASLAAHMQRHHTSSLADNHRYRVGSPNSPLHIDGPAVVEDPDTPMMRATSPQIHKTLQRESTKSPPPTVPTVVYEEKSPTLMAEEALARMRAMDLQLRVEPSHEELASPVTDVLPGNSSVSFTAASHDTASKSSQSSEIWKKPGEKILSTQQQEIAATPAELMQTQNKSVSEEKTAVNIAEQPKVSTKSAFPVQELEKEKQKKGKLGAMTLEELLALYYNPQLAYNARFIDDFVQRESKKDSHEFLEILSNYFRTRHQLVSVEEDIHSLQKNYSGLQKELWQFQMKTITVQGQCADQAKVTINHSYEQCLLNDEAVNKMGYTLETIRSQITDNLSLFAYSAQISALQVESYIHDLYVSCPIIRDIPKNAPIQSRLQVLPQEEHQIQRLKDCISILFMFHRKPTLDGEFINNIRQWTVRLTSSLLRVATFSDHLFILNHLLRCPSGVGRWAAELVQLPVLTPVSSAPHQQTFGGPLLDHTITALATVLLPAKAREEFMCHMRINLSAESIQDERAWILVDSDGEEDEDPANTWLYLHENDIVALLNQFPLADLYAHIMMAGISESGSVDYDIRRSTEPMMIRLFAFSTVLIQLFGSGLTTYNMARYRQLNKRLGRLIRQTVCFVSDHWLNFKIYYGPLAPVASMETLQLEFDQLFMRATYSILTAQNGLYDFRLGSWQFMADMPYTCVSTDSMWQLLWVLHQGQGQVVNLDRLPPVQKCKEYLEDPDSWQQLADNLLHMPTSEAIYLLTTFANMASCRSYEEEAFIQTITLEVFEIAYICNHTREFCSKVGRELLSGIIQTHPTALSFLLARVKDVLAKLGKMSLYLFSELPVSIWQPSDPDILILRQWLLNFDLLSSENQLARVILGKINWDVFEQTGRLVVDVRLHRQMALLLVEAYTRFIADKKAGFFIMEGMRQMAFYMSSSLTAEQSFNNWVWDLAIRLKLHQHSVLLHAMGVVDLNFQPPNLGGDAWLLPVLKGTSNKTPIACFVALTMTNIGHDITSFISEGLDLLAVLTANYQYTTAIHVIGCVFPMFIDCPQYLLENINFIQIIQSLLGADESLLKSTKSTIMSVEFPGLVTQQLTEMIQALITSHLTHRKGDKVIMFWVNVIFKVCKFFTDRNSCYVADTLIQWCFVKKGVNDVMAMIFRENYLKFCYAFKNRQGALSSMWNWIASSTTLPSYMDSASLPEFPWLAYMILMVEGESEVNSRLWQMLIMELHSPNRPNIDNGLRVAVSKLHLEQAPTASRLTIYRWAQQALDTPFDHPLLPILWQRFFALYLGRQVFESCSIAQRASVGERFFESMSYSHMLKKMRKRLIDTSNFHMNFDPQKDGSHKRRRSSHSPTTPPIVDPSLDFGPGTARVNQEAEEITEYASSVEFHRMLAKLFQTYSLWLEEPRLHDGNLYLPALPPQYEAVRLNQVFQGFMGPWIEFVDLDGVQYTLSCLAADWRKRLTCSKTALYTAAAERRNTMIEQGDATERITRRLRRYDTPKPAPAIQNVASPVPEISTAILEDKEALNHLLVSDLQVLTHFTKVFAVRCAQHCALDNVYLELIPNLWANLTKTVQLNAPCKSKVNPLHRCTGPAVLPVKIESKEMNEMMNRRIEENRAEYKQVMIESLLPTAPHICVAAVHTENAITMLIKMSQRSSDTSRVKRLHNIACDLFFRLADMVCDEVNFYPPTKQFFASCMEILGQEFVSRDAAQTEAVLQLCLENPKVSGLVSPHFVPNSCPAQLVTMYGQLLHVLQAQNMELVFMLLTKFDIRQWLESHNPREAERKMLVESLGAAMMACGAEPEANSKLVFGLYLAHLAALLESRFPSNLCLVVNMVLQGSAAERLHTQVWETLLRCCFTDRVVHTADDAETRQRTDSVFDAAKVEACVDSPMSTVQVKELLDWLGAFFSHAKMSGGSENFGLYSHWSRYVPYLGLMIGALAQSFITKVVNGSEEMQPFQVLELVWQPVISVYSPWLQPLVTPDGQMTAPWLEGDSTQAVIMVASLKKSVLHLYQLMHAKHPTSSGGVLSLLLMYYMTALSTKVTPAHVSDVYVNELKELPWKCLWPDLQLLETMTKLKEVASTCCYALVGHILPQIKWREVMSHFSSQLHPDLASRMVASLAVLLVQSYVDPTFSEDENTCRLLTEAETFDWSLVRQDGFSCVCSWFLQLAEPKCALAQRSSNLALGLRVLKRMSGFLPDVPWTDQISTKRLSFIHCLTQQLCQVTYLSDVSTDAVGTAINNLMSDVEAVESSVPSPEIQAEESASLLKDVLSLLNNSNPDGPWLEVIMSSVTGWLRSSPHSILLVPCMKAASRCLASLSQMAAVMEAGIEVYFSGLDGTSPVSGSDPTGWSFILTVFQVPELNQAGYVQESLSENAFLVLYAYLQHRLPFCQRPEEELGLMEAILDWTCRALPSAEDESKLILWWHMMLFLTQRLVDAPWSSLTGVVNVLSRFSNHLNSLGQDRTSRGFFGVIGLGRKSSLSYKMRLLARALSAFLSCQLVTAEILRVYPTMKKGSNNTLQELRALKKNKTYAQCSSTIDHAVEFVQDPNHTIRDSLLFLATVVKDLYSDKQYLSVVWQDQ</sequence>
<feature type="region of interest" description="Disordered" evidence="3">
    <location>
        <begin position="1"/>
        <end position="299"/>
    </location>
</feature>
<feature type="compositionally biased region" description="Basic and acidic residues" evidence="3">
    <location>
        <begin position="136"/>
        <end position="165"/>
    </location>
</feature>
<dbReference type="GeneID" id="101853594"/>
<feature type="domain" description="Epg5-like TPR" evidence="5">
    <location>
        <begin position="1433"/>
        <end position="1661"/>
    </location>
</feature>
<feature type="compositionally biased region" description="Basic residues" evidence="3">
    <location>
        <begin position="13"/>
        <end position="24"/>
    </location>
</feature>
<protein>
    <submittedName>
        <fullName evidence="7">Ectopic P granules protein 5 homolog isoform X1</fullName>
    </submittedName>
</protein>
<evidence type="ECO:0000259" key="4">
    <source>
        <dbReference type="Pfam" id="PF26103"/>
    </source>
</evidence>
<feature type="region of interest" description="Disordered" evidence="3">
    <location>
        <begin position="1551"/>
        <end position="1582"/>
    </location>
</feature>
<evidence type="ECO:0000256" key="1">
    <source>
        <dbReference type="ARBA" id="ARBA00010948"/>
    </source>
</evidence>
<dbReference type="RefSeq" id="XP_035829149.1">
    <property type="nucleotide sequence ID" value="XM_035973256.1"/>
</dbReference>
<feature type="compositionally biased region" description="Basic and acidic residues" evidence="3">
    <location>
        <begin position="84"/>
        <end position="97"/>
    </location>
</feature>
<comment type="similarity">
    <text evidence="1">Belongs to the EPG5 family.</text>
</comment>
<evidence type="ECO:0000313" key="6">
    <source>
        <dbReference type="Proteomes" id="UP000694888"/>
    </source>
</evidence>
<feature type="domain" description="Epg5-like central TPR repeats" evidence="4">
    <location>
        <begin position="1928"/>
        <end position="2317"/>
    </location>
</feature>
<accession>A0ABM1W3A6</accession>
<feature type="compositionally biased region" description="Low complexity" evidence="3">
    <location>
        <begin position="220"/>
        <end position="233"/>
    </location>
</feature>
<feature type="compositionally biased region" description="Basic and acidic residues" evidence="3">
    <location>
        <begin position="205"/>
        <end position="219"/>
    </location>
</feature>
<dbReference type="Proteomes" id="UP000694888">
    <property type="component" value="Unplaced"/>
</dbReference>